<dbReference type="STRING" id="579748.TW81_16715"/>
<dbReference type="InterPro" id="IPR021812">
    <property type="entry name" value="DUF3391"/>
</dbReference>
<dbReference type="Proteomes" id="UP000033673">
    <property type="component" value="Unassembled WGS sequence"/>
</dbReference>
<dbReference type="PANTHER" id="PTHR45228">
    <property type="entry name" value="CYCLIC DI-GMP PHOSPHODIESTERASE TM_0186-RELATED"/>
    <property type="match status" value="1"/>
</dbReference>
<dbReference type="OrthoDB" id="9764808at2"/>
<dbReference type="AlphaFoldDB" id="A0A0F4NF43"/>
<comment type="caution">
    <text evidence="3">The sequence shown here is derived from an EMBL/GenBank/DDBJ whole genome shotgun (WGS) entry which is preliminary data.</text>
</comment>
<dbReference type="CDD" id="cd00077">
    <property type="entry name" value="HDc"/>
    <property type="match status" value="1"/>
</dbReference>
<name>A0A0F4NF43_9VIBR</name>
<evidence type="ECO:0000313" key="3">
    <source>
        <dbReference type="EMBL" id="KJY81737.1"/>
    </source>
</evidence>
<evidence type="ECO:0000259" key="2">
    <source>
        <dbReference type="PROSITE" id="PS51832"/>
    </source>
</evidence>
<evidence type="ECO:0000313" key="4">
    <source>
        <dbReference type="Proteomes" id="UP000033673"/>
    </source>
</evidence>
<dbReference type="Gene3D" id="1.10.3210.10">
    <property type="entry name" value="Hypothetical protein af1432"/>
    <property type="match status" value="1"/>
</dbReference>
<dbReference type="GO" id="GO:0008081">
    <property type="term" value="F:phosphoric diester hydrolase activity"/>
    <property type="evidence" value="ECO:0007669"/>
    <property type="project" value="UniProtKB-ARBA"/>
</dbReference>
<keyword evidence="4" id="KW-1185">Reference proteome</keyword>
<dbReference type="SUPFAM" id="SSF109604">
    <property type="entry name" value="HD-domain/PDEase-like"/>
    <property type="match status" value="1"/>
</dbReference>
<dbReference type="PANTHER" id="PTHR45228:SF4">
    <property type="entry name" value="LIPOPROTEIN"/>
    <property type="match status" value="1"/>
</dbReference>
<dbReference type="Pfam" id="PF11871">
    <property type="entry name" value="DUF3391"/>
    <property type="match status" value="1"/>
</dbReference>
<dbReference type="SMART" id="SM00471">
    <property type="entry name" value="HDc"/>
    <property type="match status" value="1"/>
</dbReference>
<protein>
    <submittedName>
        <fullName evidence="3">HD family phosphohydrolase</fullName>
    </submittedName>
</protein>
<dbReference type="NCBIfam" id="TIGR00277">
    <property type="entry name" value="HDIG"/>
    <property type="match status" value="1"/>
</dbReference>
<dbReference type="PROSITE" id="PS51832">
    <property type="entry name" value="HD_GYP"/>
    <property type="match status" value="1"/>
</dbReference>
<feature type="domain" description="HD" evidence="1">
    <location>
        <begin position="171"/>
        <end position="294"/>
    </location>
</feature>
<proteinExistence type="predicted"/>
<dbReference type="EMBL" id="JXXV01000030">
    <property type="protein sequence ID" value="KJY81737.1"/>
    <property type="molecule type" value="Genomic_DNA"/>
</dbReference>
<dbReference type="PROSITE" id="PS51831">
    <property type="entry name" value="HD"/>
    <property type="match status" value="1"/>
</dbReference>
<dbReference type="RefSeq" id="WP_045956885.1">
    <property type="nucleotide sequence ID" value="NZ_JXXV01000030.1"/>
</dbReference>
<organism evidence="3 4">
    <name type="scientific">Vibrio galatheae</name>
    <dbReference type="NCBI Taxonomy" id="579748"/>
    <lineage>
        <taxon>Bacteria</taxon>
        <taxon>Pseudomonadati</taxon>
        <taxon>Pseudomonadota</taxon>
        <taxon>Gammaproteobacteria</taxon>
        <taxon>Vibrionales</taxon>
        <taxon>Vibrionaceae</taxon>
        <taxon>Vibrio</taxon>
    </lineage>
</organism>
<dbReference type="Pfam" id="PF13487">
    <property type="entry name" value="HD_5"/>
    <property type="match status" value="1"/>
</dbReference>
<dbReference type="InterPro" id="IPR006674">
    <property type="entry name" value="HD_domain"/>
</dbReference>
<evidence type="ECO:0000259" key="1">
    <source>
        <dbReference type="PROSITE" id="PS51831"/>
    </source>
</evidence>
<keyword evidence="3" id="KW-0378">Hydrolase</keyword>
<dbReference type="InterPro" id="IPR003607">
    <property type="entry name" value="HD/PDEase_dom"/>
</dbReference>
<accession>A0A0F4NF43</accession>
<sequence>MASIKITVDRLQPGLHIRLPVKWNEHPFLFNSFKIKDEEQIRMIRHLGIKHVFINPNQSDTQPLPVVEEQPNADVEQALHDEIDLEAQKLWKEKQDRIEKLSAYRRRVISCEKEFERSLSRMRAVMNKIRSRPEQAVDEASLLVNDIVDKLLSDDNVTLHLMNGKSEFEDIYFHSLNVSVVAMMIAKAKMLSADQIKEVAFASLFHDMGKVKVPTAILRKPTPLTEPEKNYLKLHTKYGLEIAAHIDSFPESARKVIAQHHELNDGSGYPEGLKEDQIDELTQIVAVANAYDNLCHSNIPSEQKIPYVALSYLYKNCKHHYNNENLSLLIKFMGIYPPGTVVQLSNDMVGLVISVNSKNILYPNVLIYDPSVPRTQAPIIDLAEKEIKIVNAILPNKLPDKVREYLNPRSRISYFFDSDD</sequence>
<dbReference type="PATRIC" id="fig|579748.3.peg.3453"/>
<dbReference type="InterPro" id="IPR052020">
    <property type="entry name" value="Cyclic_di-GMP/3'3'-cGAMP_PDE"/>
</dbReference>
<feature type="domain" description="HD-GYP" evidence="2">
    <location>
        <begin position="149"/>
        <end position="345"/>
    </location>
</feature>
<dbReference type="InterPro" id="IPR006675">
    <property type="entry name" value="HDIG_dom"/>
</dbReference>
<reference evidence="3 4" key="1">
    <citation type="journal article" date="2015" name="BMC Genomics">
        <title>Genome mining reveals unlocked bioactive potential of marine Gram-negative bacteria.</title>
        <authorList>
            <person name="Machado H."/>
            <person name="Sonnenschein E.C."/>
            <person name="Melchiorsen J."/>
            <person name="Gram L."/>
        </authorList>
    </citation>
    <scope>NUCLEOTIDE SEQUENCE [LARGE SCALE GENOMIC DNA]</scope>
    <source>
        <strain evidence="3 4">S2757</strain>
    </source>
</reference>
<dbReference type="InterPro" id="IPR037522">
    <property type="entry name" value="HD_GYP_dom"/>
</dbReference>
<gene>
    <name evidence="3" type="ORF">TW81_16715</name>
</gene>